<reference evidence="3 4" key="1">
    <citation type="submission" date="2020-02" db="EMBL/GenBank/DDBJ databases">
        <title>Genome sequencing for Kineobactrum sp. M2.</title>
        <authorList>
            <person name="Park S.-J."/>
        </authorList>
    </citation>
    <scope>NUCLEOTIDE SEQUENCE [LARGE SCALE GENOMIC DNA]</scope>
    <source>
        <strain evidence="3 4">M2</strain>
    </source>
</reference>
<gene>
    <name evidence="3" type="ORF">G3T16_05475</name>
</gene>
<evidence type="ECO:0000313" key="3">
    <source>
        <dbReference type="EMBL" id="QIB64921.1"/>
    </source>
</evidence>
<dbReference type="NCBIfam" id="NF006056">
    <property type="entry name" value="PRK08204.1"/>
    <property type="match status" value="1"/>
</dbReference>
<dbReference type="InterPro" id="IPR006680">
    <property type="entry name" value="Amidohydro-rel"/>
</dbReference>
<keyword evidence="3" id="KW-0378">Hydrolase</keyword>
<dbReference type="Pfam" id="PF01979">
    <property type="entry name" value="Amidohydro_1"/>
    <property type="match status" value="1"/>
</dbReference>
<evidence type="ECO:0000313" key="4">
    <source>
        <dbReference type="Proteomes" id="UP000477680"/>
    </source>
</evidence>
<dbReference type="AlphaFoldDB" id="A0A6C0TYP5"/>
<feature type="domain" description="Amidohydrolase-related" evidence="2">
    <location>
        <begin position="55"/>
        <end position="419"/>
    </location>
</feature>
<dbReference type="Gene3D" id="2.30.40.10">
    <property type="entry name" value="Urease, subunit C, domain 1"/>
    <property type="match status" value="1"/>
</dbReference>
<protein>
    <submittedName>
        <fullName evidence="3">Amidohydrolase family protein</fullName>
    </submittedName>
</protein>
<dbReference type="RefSeq" id="WP_163494170.1">
    <property type="nucleotide sequence ID" value="NZ_CP048711.1"/>
</dbReference>
<accession>A0A6C0TYP5</accession>
<dbReference type="GO" id="GO:0016810">
    <property type="term" value="F:hydrolase activity, acting on carbon-nitrogen (but not peptide) bonds"/>
    <property type="evidence" value="ECO:0007669"/>
    <property type="project" value="InterPro"/>
</dbReference>
<keyword evidence="4" id="KW-1185">Reference proteome</keyword>
<comment type="similarity">
    <text evidence="1">Belongs to the metallo-dependent hydrolases superfamily. ATZ/TRZ family.</text>
</comment>
<sequence>MNNRTLITNAFVLSMDDEVGDLPDANILIEDGRIAGIGPGLTAKDALCIDAGGCIAIPGLVDTHRHIWQGALRGATADWSLLGYLGGIRMLAARQFRPEDMYAAQLHGGMDAINTGVTTVADYCHNIISLDHAEASIQGLQDSRLRAVWCFGFNQPPLPDSVKASLQERTGWLSSIAAQYFTSPDARLTLGVSPEESHFWLHDTSLAQHQFGVARELDARIFFHCNSFLMAGKGMGEVELLARSGLLGSDITLVHMNRTSPDEWNRVADAGATVSVTPETELQMGMGLPAIAAPLARGIPLGLGVDIVSNNSGDPFVAMRLALQVERWRQNEEQGESFFYGLPFTCRDALHWATLGGARACGLDREIGSLRPGKCADIVLLRADGVSMAGWNRENPAAAVVLHASAENVETVLVDGEIVKQSGRLRGDEVRACRLLQDASNHIHESCAAQGGLNPGREALFERMQGTMPPQEIDRIRASSGRG</sequence>
<dbReference type="SUPFAM" id="SSF51556">
    <property type="entry name" value="Metallo-dependent hydrolases"/>
    <property type="match status" value="1"/>
</dbReference>
<dbReference type="PANTHER" id="PTHR43794:SF5">
    <property type="entry name" value="CHLOROHYDROLASE FAMILY PROTEIN"/>
    <property type="match status" value="1"/>
</dbReference>
<dbReference type="InterPro" id="IPR050287">
    <property type="entry name" value="MTA/SAH_deaminase"/>
</dbReference>
<name>A0A6C0TYP5_9GAMM</name>
<evidence type="ECO:0000259" key="2">
    <source>
        <dbReference type="Pfam" id="PF01979"/>
    </source>
</evidence>
<dbReference type="KEGG" id="kim:G3T16_05475"/>
<organism evidence="3 4">
    <name type="scientific">Kineobactrum salinum</name>
    <dbReference type="NCBI Taxonomy" id="2708301"/>
    <lineage>
        <taxon>Bacteria</taxon>
        <taxon>Pseudomonadati</taxon>
        <taxon>Pseudomonadota</taxon>
        <taxon>Gammaproteobacteria</taxon>
        <taxon>Cellvibrionales</taxon>
        <taxon>Halieaceae</taxon>
        <taxon>Kineobactrum</taxon>
    </lineage>
</organism>
<dbReference type="InterPro" id="IPR011059">
    <property type="entry name" value="Metal-dep_hydrolase_composite"/>
</dbReference>
<dbReference type="SUPFAM" id="SSF51338">
    <property type="entry name" value="Composite domain of metallo-dependent hydrolases"/>
    <property type="match status" value="1"/>
</dbReference>
<dbReference type="InterPro" id="IPR032466">
    <property type="entry name" value="Metal_Hydrolase"/>
</dbReference>
<dbReference type="PANTHER" id="PTHR43794">
    <property type="entry name" value="AMINOHYDROLASE SSNA-RELATED"/>
    <property type="match status" value="1"/>
</dbReference>
<proteinExistence type="inferred from homology"/>
<dbReference type="EMBL" id="CP048711">
    <property type="protein sequence ID" value="QIB64921.1"/>
    <property type="molecule type" value="Genomic_DNA"/>
</dbReference>
<evidence type="ECO:0000256" key="1">
    <source>
        <dbReference type="ARBA" id="ARBA00006745"/>
    </source>
</evidence>
<dbReference type="Proteomes" id="UP000477680">
    <property type="component" value="Chromosome"/>
</dbReference>
<dbReference type="Gene3D" id="3.20.20.140">
    <property type="entry name" value="Metal-dependent hydrolases"/>
    <property type="match status" value="1"/>
</dbReference>